<gene>
    <name evidence="2" type="ORF">K529_016675</name>
</gene>
<organism evidence="2 3">
    <name type="scientific">Tritonibacter mobilis F1926</name>
    <dbReference type="NCBI Taxonomy" id="1265309"/>
    <lineage>
        <taxon>Bacteria</taxon>
        <taxon>Pseudomonadati</taxon>
        <taxon>Pseudomonadota</taxon>
        <taxon>Alphaproteobacteria</taxon>
        <taxon>Rhodobacterales</taxon>
        <taxon>Paracoccaceae</taxon>
        <taxon>Tritonibacter</taxon>
    </lineage>
</organism>
<protein>
    <submittedName>
        <fullName evidence="2">Uncharacterized protein</fullName>
    </submittedName>
</protein>
<accession>A0A1B1A761</accession>
<geneLocation type="plasmid" evidence="2 3">
    <name>unnamed1</name>
</geneLocation>
<evidence type="ECO:0000256" key="1">
    <source>
        <dbReference type="SAM" id="MobiDB-lite"/>
    </source>
</evidence>
<evidence type="ECO:0000313" key="3">
    <source>
        <dbReference type="Proteomes" id="UP000013243"/>
    </source>
</evidence>
<dbReference type="KEGG" id="rmb:K529_016675"/>
<feature type="region of interest" description="Disordered" evidence="1">
    <location>
        <begin position="1"/>
        <end position="31"/>
    </location>
</feature>
<name>A0A1B1A761_9RHOB</name>
<dbReference type="Proteomes" id="UP000013243">
    <property type="component" value="Plasmid unnamed1"/>
</dbReference>
<proteinExistence type="predicted"/>
<dbReference type="EMBL" id="CP015231">
    <property type="protein sequence ID" value="ANP42412.1"/>
    <property type="molecule type" value="Genomic_DNA"/>
</dbReference>
<sequence length="84" mass="9169">MRPAAGLHGNHAGRERSKKVQRSMPLEPFAKHNRSRIIQPDETSNGLAQINAQNLDVHQMLLSPSMPGTIAAFGGKAVHPLAYF</sequence>
<reference evidence="2 3" key="1">
    <citation type="journal article" date="2016" name="ISME J.">
        <title>Global occurrence and heterogeneity of the Roseobacter-clade species Ruegeria mobilis.</title>
        <authorList>
            <person name="Sonnenschein E."/>
            <person name="Gram L."/>
        </authorList>
    </citation>
    <scope>NUCLEOTIDE SEQUENCE [LARGE SCALE GENOMIC DNA]</scope>
    <source>
        <strain evidence="2 3">F1926</strain>
        <plasmid evidence="2 3">unnamed1</plasmid>
    </source>
</reference>
<dbReference type="AlphaFoldDB" id="A0A1B1A761"/>
<evidence type="ECO:0000313" key="2">
    <source>
        <dbReference type="EMBL" id="ANP42412.1"/>
    </source>
</evidence>
<keyword evidence="2" id="KW-0614">Plasmid</keyword>